<sequence>MGRPRLEPDLVNCSGTKTGSRGGGRAGGRVGGGRSRGGGRGSSGRGNRGGGRGSSEGFQTEYGKGTSEFPKCEPEDVAIPNVESENDASPYFQNHISLTIDNLRKSLYTTKEIMDYLGLSEAELQEIECLGLSEAEVQQIEDVDVAMSQDVGIASQITVEELPTNHVLGDEERMNGEDGIDEPGMGEKEDYKEEQSESSQEEEAFGKDNRDPVKKGGSCQEWKGNEFIQPP</sequence>
<evidence type="ECO:0000313" key="2">
    <source>
        <dbReference type="EMBL" id="CAI9290736.1"/>
    </source>
</evidence>
<organism evidence="2 3">
    <name type="scientific">Lactuca saligna</name>
    <name type="common">Willowleaf lettuce</name>
    <dbReference type="NCBI Taxonomy" id="75948"/>
    <lineage>
        <taxon>Eukaryota</taxon>
        <taxon>Viridiplantae</taxon>
        <taxon>Streptophyta</taxon>
        <taxon>Embryophyta</taxon>
        <taxon>Tracheophyta</taxon>
        <taxon>Spermatophyta</taxon>
        <taxon>Magnoliopsida</taxon>
        <taxon>eudicotyledons</taxon>
        <taxon>Gunneridae</taxon>
        <taxon>Pentapetalae</taxon>
        <taxon>asterids</taxon>
        <taxon>campanulids</taxon>
        <taxon>Asterales</taxon>
        <taxon>Asteraceae</taxon>
        <taxon>Cichorioideae</taxon>
        <taxon>Cichorieae</taxon>
        <taxon>Lactucinae</taxon>
        <taxon>Lactuca</taxon>
    </lineage>
</organism>
<feature type="compositionally biased region" description="Basic and acidic residues" evidence="1">
    <location>
        <begin position="204"/>
        <end position="214"/>
    </location>
</feature>
<dbReference type="EMBL" id="OX465082">
    <property type="protein sequence ID" value="CAI9290736.1"/>
    <property type="molecule type" value="Genomic_DNA"/>
</dbReference>
<dbReference type="AlphaFoldDB" id="A0AA35ZDT2"/>
<keyword evidence="3" id="KW-1185">Reference proteome</keyword>
<evidence type="ECO:0000256" key="1">
    <source>
        <dbReference type="SAM" id="MobiDB-lite"/>
    </source>
</evidence>
<protein>
    <submittedName>
        <fullName evidence="2">Uncharacterized protein</fullName>
    </submittedName>
</protein>
<accession>A0AA35ZDT2</accession>
<name>A0AA35ZDT2_LACSI</name>
<reference evidence="2" key="1">
    <citation type="submission" date="2023-04" db="EMBL/GenBank/DDBJ databases">
        <authorList>
            <person name="Vijverberg K."/>
            <person name="Xiong W."/>
            <person name="Schranz E."/>
        </authorList>
    </citation>
    <scope>NUCLEOTIDE SEQUENCE</scope>
</reference>
<evidence type="ECO:0000313" key="3">
    <source>
        <dbReference type="Proteomes" id="UP001177003"/>
    </source>
</evidence>
<feature type="region of interest" description="Disordered" evidence="1">
    <location>
        <begin position="1"/>
        <end position="74"/>
    </location>
</feature>
<proteinExistence type="predicted"/>
<dbReference type="Proteomes" id="UP001177003">
    <property type="component" value="Chromosome 6"/>
</dbReference>
<feature type="compositionally biased region" description="Gly residues" evidence="1">
    <location>
        <begin position="20"/>
        <end position="54"/>
    </location>
</feature>
<feature type="compositionally biased region" description="Basic and acidic residues" evidence="1">
    <location>
        <begin position="185"/>
        <end position="195"/>
    </location>
</feature>
<gene>
    <name evidence="2" type="ORF">LSALG_LOCUS29914</name>
</gene>
<feature type="region of interest" description="Disordered" evidence="1">
    <location>
        <begin position="164"/>
        <end position="231"/>
    </location>
</feature>